<keyword evidence="3" id="KW-1185">Reference proteome</keyword>
<accession>A0A1I0MDR1</accession>
<evidence type="ECO:0000256" key="1">
    <source>
        <dbReference type="SAM" id="SignalP"/>
    </source>
</evidence>
<dbReference type="RefSeq" id="WP_090256639.1">
    <property type="nucleotide sequence ID" value="NZ_RBHZ01000001.1"/>
</dbReference>
<dbReference type="OrthoDB" id="880022at2"/>
<organism evidence="2 3">
    <name type="scientific">Roseivirga pacifica</name>
    <dbReference type="NCBI Taxonomy" id="1267423"/>
    <lineage>
        <taxon>Bacteria</taxon>
        <taxon>Pseudomonadati</taxon>
        <taxon>Bacteroidota</taxon>
        <taxon>Cytophagia</taxon>
        <taxon>Cytophagales</taxon>
        <taxon>Roseivirgaceae</taxon>
        <taxon>Roseivirga</taxon>
    </lineage>
</organism>
<dbReference type="AlphaFoldDB" id="A0A1I0MDR1"/>
<feature type="chain" id="PRO_5011583094" evidence="1">
    <location>
        <begin position="18"/>
        <end position="241"/>
    </location>
</feature>
<gene>
    <name evidence="2" type="ORF">SAMN05216290_0314</name>
</gene>
<dbReference type="STRING" id="1267423.SAMN05216290_0314"/>
<feature type="signal peptide" evidence="1">
    <location>
        <begin position="1"/>
        <end position="17"/>
    </location>
</feature>
<sequence length="241" mass="27647">MRGLAFILIFCSTSLFAQQTNDWLASLENPPFSSEKLVAQNKLAYYVKHDLSSILMPSSEILGYIGNDYQRIHVNFESVERSKSLSNLYFIKGKTVVSGNECDFEGTVTIEQFRKFRHMSYGLDSMYSAAGIKAQGVAIGSYKFSENPNQKHVGVFQGVMTLWWYLDKNGEIQFFDIDKHSDRFKNNQYVGTWSEYGKENTRVCNWGEFRIPFSGDLDWGAGGFSVNPKYYSKGWEAFDKY</sequence>
<reference evidence="3" key="1">
    <citation type="submission" date="2016-10" db="EMBL/GenBank/DDBJ databases">
        <authorList>
            <person name="Varghese N."/>
            <person name="Submissions S."/>
        </authorList>
    </citation>
    <scope>NUCLEOTIDE SEQUENCE [LARGE SCALE GENOMIC DNA]</scope>
    <source>
        <strain evidence="3">CGMCC 1.12402</strain>
    </source>
</reference>
<name>A0A1I0MDR1_9BACT</name>
<dbReference type="Proteomes" id="UP000199437">
    <property type="component" value="Unassembled WGS sequence"/>
</dbReference>
<proteinExistence type="predicted"/>
<evidence type="ECO:0000313" key="3">
    <source>
        <dbReference type="Proteomes" id="UP000199437"/>
    </source>
</evidence>
<protein>
    <submittedName>
        <fullName evidence="2">Uncharacterized protein</fullName>
    </submittedName>
</protein>
<evidence type="ECO:0000313" key="2">
    <source>
        <dbReference type="EMBL" id="SEV86513.1"/>
    </source>
</evidence>
<dbReference type="EMBL" id="FOIR01000001">
    <property type="protein sequence ID" value="SEV86513.1"/>
    <property type="molecule type" value="Genomic_DNA"/>
</dbReference>
<keyword evidence="1" id="KW-0732">Signal</keyword>